<feature type="repeat" description="PPR" evidence="3">
    <location>
        <begin position="347"/>
        <end position="381"/>
    </location>
</feature>
<organism evidence="4 5">
    <name type="scientific">Phaseolus coccineus</name>
    <name type="common">Scarlet runner bean</name>
    <name type="synonym">Phaseolus multiflorus</name>
    <dbReference type="NCBI Taxonomy" id="3886"/>
    <lineage>
        <taxon>Eukaryota</taxon>
        <taxon>Viridiplantae</taxon>
        <taxon>Streptophyta</taxon>
        <taxon>Embryophyta</taxon>
        <taxon>Tracheophyta</taxon>
        <taxon>Spermatophyta</taxon>
        <taxon>Magnoliopsida</taxon>
        <taxon>eudicotyledons</taxon>
        <taxon>Gunneridae</taxon>
        <taxon>Pentapetalae</taxon>
        <taxon>rosids</taxon>
        <taxon>fabids</taxon>
        <taxon>Fabales</taxon>
        <taxon>Fabaceae</taxon>
        <taxon>Papilionoideae</taxon>
        <taxon>50 kb inversion clade</taxon>
        <taxon>NPAAA clade</taxon>
        <taxon>indigoferoid/millettioid clade</taxon>
        <taxon>Phaseoleae</taxon>
        <taxon>Phaseolus</taxon>
    </lineage>
</organism>
<evidence type="ECO:0008006" key="6">
    <source>
        <dbReference type="Google" id="ProtNLM"/>
    </source>
</evidence>
<proteinExistence type="inferred from homology"/>
<evidence type="ECO:0000256" key="3">
    <source>
        <dbReference type="PROSITE-ProRule" id="PRU00708"/>
    </source>
</evidence>
<feature type="repeat" description="PPR" evidence="3">
    <location>
        <begin position="312"/>
        <end position="342"/>
    </location>
</feature>
<keyword evidence="2" id="KW-0677">Repeat</keyword>
<keyword evidence="5" id="KW-1185">Reference proteome</keyword>
<dbReference type="NCBIfam" id="TIGR00756">
    <property type="entry name" value="PPR"/>
    <property type="match status" value="4"/>
</dbReference>
<evidence type="ECO:0000256" key="2">
    <source>
        <dbReference type="ARBA" id="ARBA00022737"/>
    </source>
</evidence>
<evidence type="ECO:0000313" key="5">
    <source>
        <dbReference type="Proteomes" id="UP001374584"/>
    </source>
</evidence>
<dbReference type="Pfam" id="PF13041">
    <property type="entry name" value="PPR_2"/>
    <property type="match status" value="1"/>
</dbReference>
<name>A0AAN9M9S4_PHACN</name>
<feature type="repeat" description="PPR" evidence="3">
    <location>
        <begin position="417"/>
        <end position="451"/>
    </location>
</feature>
<feature type="repeat" description="PPR" evidence="3">
    <location>
        <begin position="277"/>
        <end position="311"/>
    </location>
</feature>
<dbReference type="PANTHER" id="PTHR47936">
    <property type="entry name" value="PPR_LONG DOMAIN-CONTAINING PROTEIN"/>
    <property type="match status" value="1"/>
</dbReference>
<dbReference type="Proteomes" id="UP001374584">
    <property type="component" value="Unassembled WGS sequence"/>
</dbReference>
<reference evidence="4 5" key="1">
    <citation type="submission" date="2024-01" db="EMBL/GenBank/DDBJ databases">
        <title>The genomes of 5 underutilized Papilionoideae crops provide insights into root nodulation and disease resistanc.</title>
        <authorList>
            <person name="Jiang F."/>
        </authorList>
    </citation>
    <scope>NUCLEOTIDE SEQUENCE [LARGE SCALE GENOMIC DNA]</scope>
    <source>
        <strain evidence="4">JINMINGXINNONG_FW02</strain>
        <tissue evidence="4">Leaves</tissue>
    </source>
</reference>
<dbReference type="InterPro" id="IPR011990">
    <property type="entry name" value="TPR-like_helical_dom_sf"/>
</dbReference>
<comment type="caution">
    <text evidence="4">The sequence shown here is derived from an EMBL/GenBank/DDBJ whole genome shotgun (WGS) entry which is preliminary data.</text>
</comment>
<dbReference type="EMBL" id="JAYMYR010000008">
    <property type="protein sequence ID" value="KAK7348924.1"/>
    <property type="molecule type" value="Genomic_DNA"/>
</dbReference>
<evidence type="ECO:0000313" key="4">
    <source>
        <dbReference type="EMBL" id="KAK7348924.1"/>
    </source>
</evidence>
<dbReference type="AlphaFoldDB" id="A0AAN9M9S4"/>
<comment type="similarity">
    <text evidence="1">Belongs to the PPR family. P subfamily.</text>
</comment>
<dbReference type="PROSITE" id="PS51375">
    <property type="entry name" value="PPR"/>
    <property type="match status" value="4"/>
</dbReference>
<gene>
    <name evidence="4" type="ORF">VNO80_23703</name>
</gene>
<dbReference type="PANTHER" id="PTHR47936:SF3">
    <property type="entry name" value="PENTACOTRIPEPTIDE-REPEAT REGION OF PRORP DOMAIN-CONTAINING PROTEIN"/>
    <property type="match status" value="1"/>
</dbReference>
<dbReference type="Gene3D" id="1.25.40.10">
    <property type="entry name" value="Tetratricopeptide repeat domain"/>
    <property type="match status" value="1"/>
</dbReference>
<sequence>MAIRNIRNDLRFVSIPHSCHSTFHFSLFFSDTPPSSSATLLPSPPRLSSYLLFSFGCSTLRSPNHPFARSSTFRSNIDNGHSLFNPNLHFNTRVYFCTRTCTPYWGRPLATSEQVAQIIALIREDADDLGCKLNSMNVSLSDASVVDIFQILASERVSALQFFDWLKGSDPDICCDSELGSLFVNNCGLLGNYEAMVPVLRGFSLKGVFLGMKAFGFLLDLGLDKASSIECVKKIMAVFNEVGGVYQSCGVQLLIEMFGLSGSFEIAGFVIRAAGRKVKNYHVLMRIMCKRGDCKRVGDLVKEMERSGCDVNASTYNLLLSCLCKSGKIDEAWQLLEAMEKNYGLTDVHSFDILINTFCKRHQFDLVLKLLDKMTFKGIEPSILTHAAVIKSYFESGKYEEAHEYVIGSADKLSYSSNANYSLLATLHLKNGNVLLASKVLSEMMDKGLKPNFSAYKKIRIHLEKKAEKDLSMELSRRYLSLIEK</sequence>
<dbReference type="InterPro" id="IPR002885">
    <property type="entry name" value="PPR_rpt"/>
</dbReference>
<accession>A0AAN9M9S4</accession>
<dbReference type="Pfam" id="PF01535">
    <property type="entry name" value="PPR"/>
    <property type="match status" value="2"/>
</dbReference>
<protein>
    <recommendedName>
        <fullName evidence="6">Pentatricopeptide repeat-containing protein</fullName>
    </recommendedName>
</protein>
<evidence type="ECO:0000256" key="1">
    <source>
        <dbReference type="ARBA" id="ARBA00007626"/>
    </source>
</evidence>